<dbReference type="CDD" id="cd09731">
    <property type="entry name" value="Cse2_I-E"/>
    <property type="match status" value="1"/>
</dbReference>
<keyword evidence="3" id="KW-1185">Reference proteome</keyword>
<protein>
    <submittedName>
        <fullName evidence="2">CRISPR-associated protein, Cse2 family</fullName>
    </submittedName>
</protein>
<name>W7J6D7_9PSEU</name>
<accession>W7J6D7</accession>
<dbReference type="EMBL" id="AYXG01000103">
    <property type="protein sequence ID" value="EWC61634.1"/>
    <property type="molecule type" value="Genomic_DNA"/>
</dbReference>
<reference evidence="2 3" key="1">
    <citation type="journal article" date="2014" name="Genome Announc.">
        <title>Draft Genome Sequence of the Antitrypanosomally Active Sponge-Associated Bacterium Actinokineospora sp. Strain EG49.</title>
        <authorList>
            <person name="Harjes J."/>
            <person name="Ryu T."/>
            <person name="Abdelmohsen U.R."/>
            <person name="Moitinho-Silva L."/>
            <person name="Horn H."/>
            <person name="Ravasi T."/>
            <person name="Hentschel U."/>
        </authorList>
    </citation>
    <scope>NUCLEOTIDE SEQUENCE [LARGE SCALE GENOMIC DNA]</scope>
    <source>
        <strain evidence="2 3">EG49</strain>
    </source>
</reference>
<organism evidence="2 3">
    <name type="scientific">Actinokineospora spheciospongiae</name>
    <dbReference type="NCBI Taxonomy" id="909613"/>
    <lineage>
        <taxon>Bacteria</taxon>
        <taxon>Bacillati</taxon>
        <taxon>Actinomycetota</taxon>
        <taxon>Actinomycetes</taxon>
        <taxon>Pseudonocardiales</taxon>
        <taxon>Pseudonocardiaceae</taxon>
        <taxon>Actinokineospora</taxon>
    </lineage>
</organism>
<dbReference type="Pfam" id="PF09485">
    <property type="entry name" value="CRISPR_Cse2"/>
    <property type="match status" value="1"/>
</dbReference>
<dbReference type="Proteomes" id="UP000019277">
    <property type="component" value="Unassembled WGS sequence"/>
</dbReference>
<evidence type="ECO:0000313" key="2">
    <source>
        <dbReference type="EMBL" id="EWC61634.1"/>
    </source>
</evidence>
<dbReference type="STRING" id="909613.UO65_2992"/>
<evidence type="ECO:0000313" key="3">
    <source>
        <dbReference type="Proteomes" id="UP000019277"/>
    </source>
</evidence>
<sequence>MTTETTGTPGTPERTEELPARDNSTLSGIVGARATALQSGYLRKVSSSVAALAQLRRAVGKEPGSVPEILVHTLHPVFARGARSDEPTHDEIAAHHCLTLFALHQQSQAKWMHKRGVRLGAAMRQLFSPDSPPDNPVLRRFAMLSTADSPQELFHHLRGVAQLLRARRIPLDYGQLAQDLSDWQRGGDRRTRVVLAWGREFHFVTATDQA</sequence>
<dbReference type="RefSeq" id="WP_084175579.1">
    <property type="nucleotide sequence ID" value="NZ_AYXG01000103.1"/>
</dbReference>
<comment type="caution">
    <text evidence="2">The sequence shown here is derived from an EMBL/GenBank/DDBJ whole genome shotgun (WGS) entry which is preliminary data.</text>
</comment>
<dbReference type="OrthoDB" id="4808431at2"/>
<evidence type="ECO:0000256" key="1">
    <source>
        <dbReference type="SAM" id="MobiDB-lite"/>
    </source>
</evidence>
<dbReference type="AlphaFoldDB" id="W7J6D7"/>
<proteinExistence type="predicted"/>
<dbReference type="InterPro" id="IPR038287">
    <property type="entry name" value="Cse2_sf"/>
</dbReference>
<gene>
    <name evidence="2" type="ORF">UO65_2992</name>
</gene>
<feature type="compositionally biased region" description="Low complexity" evidence="1">
    <location>
        <begin position="1"/>
        <end position="12"/>
    </location>
</feature>
<feature type="region of interest" description="Disordered" evidence="1">
    <location>
        <begin position="1"/>
        <end position="22"/>
    </location>
</feature>
<dbReference type="NCBIfam" id="TIGR02548">
    <property type="entry name" value="casB_cse2"/>
    <property type="match status" value="1"/>
</dbReference>
<dbReference type="InterPro" id="IPR013382">
    <property type="entry name" value="CRISPR-assoc_prot_Cse2"/>
</dbReference>
<dbReference type="eggNOG" id="ENOG5033037">
    <property type="taxonomic scope" value="Bacteria"/>
</dbReference>
<dbReference type="Gene3D" id="1.10.520.40">
    <property type="entry name" value="CRISPR-associated protein Cse2"/>
    <property type="match status" value="1"/>
</dbReference>
<dbReference type="PATRIC" id="fig|909613.9.peg.2993"/>